<protein>
    <submittedName>
        <fullName evidence="1">Uncharacterized protein</fullName>
    </submittedName>
</protein>
<accession>A0AAX1IKC9</accession>
<gene>
    <name evidence="1" type="ORF">GPNADHDJ_04000</name>
</gene>
<reference evidence="1 2" key="1">
    <citation type="submission" date="2020-08" db="EMBL/GenBank/DDBJ databases">
        <title>Phenotypic and transcriptomic analysis of seven clinical Stenotrophomonas maltophilia isolates identify a small set of shared and commonly regulated genes involved in biofilm lifestyle.</title>
        <authorList>
            <person name="Alio I."/>
            <person name="Gudzuhn M."/>
            <person name="Streit W."/>
        </authorList>
    </citation>
    <scope>NUCLEOTIDE SEQUENCE [LARGE SCALE GENOMIC DNA]</scope>
    <source>
        <strain evidence="1 2">UHH_SKK55</strain>
    </source>
</reference>
<organism evidence="1 2">
    <name type="scientific">Stenotrophomonas maltophilia</name>
    <name type="common">Pseudomonas maltophilia</name>
    <name type="synonym">Xanthomonas maltophilia</name>
    <dbReference type="NCBI Taxonomy" id="40324"/>
    <lineage>
        <taxon>Bacteria</taxon>
        <taxon>Pseudomonadati</taxon>
        <taxon>Pseudomonadota</taxon>
        <taxon>Gammaproteobacteria</taxon>
        <taxon>Lysobacterales</taxon>
        <taxon>Lysobacteraceae</taxon>
        <taxon>Stenotrophomonas</taxon>
        <taxon>Stenotrophomonas maltophilia group</taxon>
    </lineage>
</organism>
<proteinExistence type="predicted"/>
<sequence length="190" mass="21731">MRTEIHFPQPFENTPNSAKITIFRASGIAAEIDYLSHIIGYVGKDEDRLKDRAIEITDLYFAGSSLHVMHPFDCLRSRLCNIHSLPSKRNTIHVAQAHLALDVMRAFILKLTEEESDTRAQMYPLLEEIISLASSRVGVDTFHHFGIDVLSCLPVDQLPEPFVNRRLPLAQDYIHRRRFGKKGGKRVPKR</sequence>
<evidence type="ECO:0000313" key="2">
    <source>
        <dbReference type="Proteomes" id="UP000515598"/>
    </source>
</evidence>
<evidence type="ECO:0000313" key="1">
    <source>
        <dbReference type="EMBL" id="QNG79747.1"/>
    </source>
</evidence>
<dbReference type="EMBL" id="CP060025">
    <property type="protein sequence ID" value="QNG79747.1"/>
    <property type="molecule type" value="Genomic_DNA"/>
</dbReference>
<dbReference type="Proteomes" id="UP000515598">
    <property type="component" value="Chromosome"/>
</dbReference>
<name>A0AAX1IKC9_STEMA</name>
<dbReference type="AlphaFoldDB" id="A0AAX1IKC9"/>